<comment type="caution">
    <text evidence="1">The sequence shown here is derived from an EMBL/GenBank/DDBJ whole genome shotgun (WGS) entry which is preliminary data.</text>
</comment>
<dbReference type="OrthoDB" id="1001318at2759"/>
<name>A0A5B6VPR9_9ROSI</name>
<dbReference type="AlphaFoldDB" id="A0A5B6VPR9"/>
<gene>
    <name evidence="1" type="ORF">EPI10_016701</name>
</gene>
<dbReference type="Proteomes" id="UP000325315">
    <property type="component" value="Unassembled WGS sequence"/>
</dbReference>
<accession>A0A5B6VPR9</accession>
<dbReference type="GO" id="GO:0003964">
    <property type="term" value="F:RNA-directed DNA polymerase activity"/>
    <property type="evidence" value="ECO:0007669"/>
    <property type="project" value="UniProtKB-KW"/>
</dbReference>
<keyword evidence="1" id="KW-0808">Transferase</keyword>
<keyword evidence="2" id="KW-1185">Reference proteome</keyword>
<reference evidence="2" key="1">
    <citation type="journal article" date="2019" name="Plant Biotechnol. J.">
        <title>Genome sequencing of the Australian wild diploid species Gossypium australe highlights disease resistance and delayed gland morphogenesis.</title>
        <authorList>
            <person name="Cai Y."/>
            <person name="Cai X."/>
            <person name="Wang Q."/>
            <person name="Wang P."/>
            <person name="Zhang Y."/>
            <person name="Cai C."/>
            <person name="Xu Y."/>
            <person name="Wang K."/>
            <person name="Zhou Z."/>
            <person name="Wang C."/>
            <person name="Geng S."/>
            <person name="Li B."/>
            <person name="Dong Q."/>
            <person name="Hou Y."/>
            <person name="Wang H."/>
            <person name="Ai P."/>
            <person name="Liu Z."/>
            <person name="Yi F."/>
            <person name="Sun M."/>
            <person name="An G."/>
            <person name="Cheng J."/>
            <person name="Zhang Y."/>
            <person name="Shi Q."/>
            <person name="Xie Y."/>
            <person name="Shi X."/>
            <person name="Chang Y."/>
            <person name="Huang F."/>
            <person name="Chen Y."/>
            <person name="Hong S."/>
            <person name="Mi L."/>
            <person name="Sun Q."/>
            <person name="Zhang L."/>
            <person name="Zhou B."/>
            <person name="Peng R."/>
            <person name="Zhang X."/>
            <person name="Liu F."/>
        </authorList>
    </citation>
    <scope>NUCLEOTIDE SEQUENCE [LARGE SCALE GENOMIC DNA]</scope>
    <source>
        <strain evidence="2">cv. PA1801</strain>
    </source>
</reference>
<keyword evidence="1" id="KW-0695">RNA-directed DNA polymerase</keyword>
<evidence type="ECO:0000313" key="1">
    <source>
        <dbReference type="EMBL" id="KAA3471044.1"/>
    </source>
</evidence>
<sequence>MALLAKIWGARRLLEEGVGWRIGDGTAVNIWNDAWLPRPGRNGRVHYQIINIRYSKVSDVTKRESVTWKQDAICLLFGEEQLKRILMIPLVSSEPHDALI</sequence>
<keyword evidence="1" id="KW-0548">Nucleotidyltransferase</keyword>
<organism evidence="1 2">
    <name type="scientific">Gossypium australe</name>
    <dbReference type="NCBI Taxonomy" id="47621"/>
    <lineage>
        <taxon>Eukaryota</taxon>
        <taxon>Viridiplantae</taxon>
        <taxon>Streptophyta</taxon>
        <taxon>Embryophyta</taxon>
        <taxon>Tracheophyta</taxon>
        <taxon>Spermatophyta</taxon>
        <taxon>Magnoliopsida</taxon>
        <taxon>eudicotyledons</taxon>
        <taxon>Gunneridae</taxon>
        <taxon>Pentapetalae</taxon>
        <taxon>rosids</taxon>
        <taxon>malvids</taxon>
        <taxon>Malvales</taxon>
        <taxon>Malvaceae</taxon>
        <taxon>Malvoideae</taxon>
        <taxon>Gossypium</taxon>
    </lineage>
</organism>
<dbReference type="EMBL" id="SMMG02000006">
    <property type="protein sequence ID" value="KAA3471044.1"/>
    <property type="molecule type" value="Genomic_DNA"/>
</dbReference>
<protein>
    <submittedName>
        <fullName evidence="1">Reverse transcriptase-like protein</fullName>
    </submittedName>
</protein>
<evidence type="ECO:0000313" key="2">
    <source>
        <dbReference type="Proteomes" id="UP000325315"/>
    </source>
</evidence>
<proteinExistence type="predicted"/>